<comment type="caution">
    <text evidence="8">The sequence shown here is derived from an EMBL/GenBank/DDBJ whole genome shotgun (WGS) entry which is preliminary data.</text>
</comment>
<name>A0A2M7FQ00_9BACT</name>
<evidence type="ECO:0000256" key="5">
    <source>
        <dbReference type="ARBA" id="ARBA00022741"/>
    </source>
</evidence>
<keyword evidence="5" id="KW-0547">Nucleotide-binding</keyword>
<sequence>MNDHVTIEDVKKLATKEELELFSYITDKAENVASEIVEMVRLGVGTGDGGMIFVYGPQNSGKTLVACLVSERLLSHKLIVTPIQPDVDRSDVPKNRYYSRSGVDLIVKSFSTKEDLGKLFVKSDVVIVDEVQFTDPDLQSYFLKLVLDFVERGGWVISVGVLFTSQASEFLLSAVLKDRAKKVFSLTATCQKCGVRGATLNQRIIRGVPTSSDDPELLAPSNEVSYEPRCIDCHVIIG</sequence>
<keyword evidence="6" id="KW-0418">Kinase</keyword>
<dbReference type="Proteomes" id="UP000230556">
    <property type="component" value="Unassembled WGS sequence"/>
</dbReference>
<keyword evidence="3" id="KW-0237">DNA synthesis</keyword>
<dbReference type="InterPro" id="IPR001267">
    <property type="entry name" value="Thymidine_kinase"/>
</dbReference>
<evidence type="ECO:0000256" key="6">
    <source>
        <dbReference type="ARBA" id="ARBA00022777"/>
    </source>
</evidence>
<dbReference type="SUPFAM" id="SSF52540">
    <property type="entry name" value="P-loop containing nucleoside triphosphate hydrolases"/>
    <property type="match status" value="1"/>
</dbReference>
<evidence type="ECO:0000256" key="4">
    <source>
        <dbReference type="ARBA" id="ARBA00022679"/>
    </source>
</evidence>
<proteinExistence type="inferred from homology"/>
<evidence type="ECO:0000256" key="2">
    <source>
        <dbReference type="ARBA" id="ARBA00012118"/>
    </source>
</evidence>
<accession>A0A2M7FQ00</accession>
<dbReference type="Pfam" id="PF00265">
    <property type="entry name" value="TK"/>
    <property type="match status" value="1"/>
</dbReference>
<evidence type="ECO:0000313" key="8">
    <source>
        <dbReference type="EMBL" id="PIW08035.1"/>
    </source>
</evidence>
<comment type="similarity">
    <text evidence="1">Belongs to the thymidine kinase family.</text>
</comment>
<evidence type="ECO:0000256" key="7">
    <source>
        <dbReference type="ARBA" id="ARBA00022840"/>
    </source>
</evidence>
<evidence type="ECO:0000313" key="9">
    <source>
        <dbReference type="Proteomes" id="UP000230556"/>
    </source>
</evidence>
<dbReference type="AlphaFoldDB" id="A0A2M7FQ00"/>
<reference evidence="9" key="1">
    <citation type="submission" date="2017-09" db="EMBL/GenBank/DDBJ databases">
        <title>Depth-based differentiation of microbial function through sediment-hosted aquifers and enrichment of novel symbionts in the deep terrestrial subsurface.</title>
        <authorList>
            <person name="Probst A.J."/>
            <person name="Ladd B."/>
            <person name="Jarett J.K."/>
            <person name="Geller-Mcgrath D.E."/>
            <person name="Sieber C.M.K."/>
            <person name="Emerson J.B."/>
            <person name="Anantharaman K."/>
            <person name="Thomas B.C."/>
            <person name="Malmstrom R."/>
            <person name="Stieglmeier M."/>
            <person name="Klingl A."/>
            <person name="Woyke T."/>
            <person name="Ryan C.M."/>
            <person name="Banfield J.F."/>
        </authorList>
    </citation>
    <scope>NUCLEOTIDE SEQUENCE [LARGE SCALE GENOMIC DNA]</scope>
</reference>
<keyword evidence="4" id="KW-0808">Transferase</keyword>
<evidence type="ECO:0000256" key="3">
    <source>
        <dbReference type="ARBA" id="ARBA00022634"/>
    </source>
</evidence>
<dbReference type="Gene3D" id="3.30.60.20">
    <property type="match status" value="1"/>
</dbReference>
<dbReference type="InterPro" id="IPR027417">
    <property type="entry name" value="P-loop_NTPase"/>
</dbReference>
<organism evidence="8 9">
    <name type="scientific">Candidatus Collierbacteria bacterium CG17_big_fil_post_rev_8_21_14_2_50_45_7</name>
    <dbReference type="NCBI Taxonomy" id="1974536"/>
    <lineage>
        <taxon>Bacteria</taxon>
        <taxon>Candidatus Collieribacteriota</taxon>
    </lineage>
</organism>
<dbReference type="Gene3D" id="3.40.50.300">
    <property type="entry name" value="P-loop containing nucleotide triphosphate hydrolases"/>
    <property type="match status" value="1"/>
</dbReference>
<dbReference type="EMBL" id="PFFO01000075">
    <property type="protein sequence ID" value="PIW08035.1"/>
    <property type="molecule type" value="Genomic_DNA"/>
</dbReference>
<gene>
    <name evidence="8" type="ORF">COW38_01620</name>
</gene>
<evidence type="ECO:0000256" key="1">
    <source>
        <dbReference type="ARBA" id="ARBA00007587"/>
    </source>
</evidence>
<keyword evidence="7" id="KW-0067">ATP-binding</keyword>
<dbReference type="GO" id="GO:0005524">
    <property type="term" value="F:ATP binding"/>
    <property type="evidence" value="ECO:0007669"/>
    <property type="project" value="UniProtKB-KW"/>
</dbReference>
<dbReference type="GO" id="GO:0071897">
    <property type="term" value="P:DNA biosynthetic process"/>
    <property type="evidence" value="ECO:0007669"/>
    <property type="project" value="UniProtKB-KW"/>
</dbReference>
<dbReference type="EC" id="2.7.1.21" evidence="2"/>
<dbReference type="GO" id="GO:0004797">
    <property type="term" value="F:thymidine kinase activity"/>
    <property type="evidence" value="ECO:0007669"/>
    <property type="project" value="UniProtKB-EC"/>
</dbReference>
<protein>
    <recommendedName>
        <fullName evidence="2">thymidine kinase</fullName>
        <ecNumber evidence="2">2.7.1.21</ecNumber>
    </recommendedName>
</protein>